<comment type="caution">
    <text evidence="5">The sequence shown here is derived from an EMBL/GenBank/DDBJ whole genome shotgun (WGS) entry which is preliminary data.</text>
</comment>
<dbReference type="InterPro" id="IPR050493">
    <property type="entry name" value="FAD-dep_Monooxygenase_BioMet"/>
</dbReference>
<reference evidence="5 6" key="1">
    <citation type="submission" date="2019-05" db="EMBL/GenBank/DDBJ databases">
        <title>Psychrobacillus vulpis sp. nov., a new species isolated from feces of a red fox that inhabits in The Tablas de Daimiel Natural Park, Albacete, Spain.</title>
        <authorList>
            <person name="Rodriguez M."/>
            <person name="Reina J.C."/>
            <person name="Bejar V."/>
            <person name="Llamas I."/>
        </authorList>
    </citation>
    <scope>NUCLEOTIDE SEQUENCE [LARGE SCALE GENOMIC DNA]</scope>
    <source>
        <strain evidence="5 6">NEAU-3TGS17</strain>
    </source>
</reference>
<evidence type="ECO:0000256" key="1">
    <source>
        <dbReference type="ARBA" id="ARBA00023002"/>
    </source>
</evidence>
<dbReference type="OrthoDB" id="9766816at2"/>
<keyword evidence="2 5" id="KW-0503">Monooxygenase</keyword>
<dbReference type="InterPro" id="IPR036188">
    <property type="entry name" value="FAD/NAD-bd_sf"/>
</dbReference>
<dbReference type="GO" id="GO:0071949">
    <property type="term" value="F:FAD binding"/>
    <property type="evidence" value="ECO:0007669"/>
    <property type="project" value="InterPro"/>
</dbReference>
<dbReference type="Proteomes" id="UP000317316">
    <property type="component" value="Unassembled WGS sequence"/>
</dbReference>
<evidence type="ECO:0000256" key="3">
    <source>
        <dbReference type="SAM" id="Phobius"/>
    </source>
</evidence>
<dbReference type="AlphaFoldDB" id="A0A544T1E8"/>
<keyword evidence="1" id="KW-0560">Oxidoreductase</keyword>
<organism evidence="5 6">
    <name type="scientific">Psychrobacillus lasiicapitis</name>
    <dbReference type="NCBI Taxonomy" id="1636719"/>
    <lineage>
        <taxon>Bacteria</taxon>
        <taxon>Bacillati</taxon>
        <taxon>Bacillota</taxon>
        <taxon>Bacilli</taxon>
        <taxon>Bacillales</taxon>
        <taxon>Bacillaceae</taxon>
        <taxon>Psychrobacillus</taxon>
    </lineage>
</organism>
<dbReference type="Pfam" id="PF01494">
    <property type="entry name" value="FAD_binding_3"/>
    <property type="match status" value="1"/>
</dbReference>
<dbReference type="SUPFAM" id="SSF51905">
    <property type="entry name" value="FAD/NAD(P)-binding domain"/>
    <property type="match status" value="1"/>
</dbReference>
<dbReference type="PANTHER" id="PTHR13789">
    <property type="entry name" value="MONOOXYGENASE"/>
    <property type="match status" value="1"/>
</dbReference>
<dbReference type="Gene3D" id="3.50.50.60">
    <property type="entry name" value="FAD/NAD(P)-binding domain"/>
    <property type="match status" value="1"/>
</dbReference>
<keyword evidence="6" id="KW-1185">Reference proteome</keyword>
<evidence type="ECO:0000259" key="4">
    <source>
        <dbReference type="Pfam" id="PF01494"/>
    </source>
</evidence>
<dbReference type="EMBL" id="VDGH01000009">
    <property type="protein sequence ID" value="TQR11274.1"/>
    <property type="molecule type" value="Genomic_DNA"/>
</dbReference>
<dbReference type="PANTHER" id="PTHR13789:SF309">
    <property type="entry name" value="PUTATIVE (AFU_ORTHOLOGUE AFUA_6G14510)-RELATED"/>
    <property type="match status" value="1"/>
</dbReference>
<sequence>MRDKVIIQKELRVMEIAIIGGGIGGLCAAVTLQKQGFSVNVYEAASTFQPVGAGIGIGSNAMQALMNIGVGEKVFTNGNVLHNQVFLNDKGRILNSIDFSLLKERFGQENITIHRADLHRTFLEALEPNTVHYNKKCVNVVQNGDQVTTYFEDETEVTVDLLIAADGIHSPIRKKLVPNSEPRYSGYTCWRGITENRGKVDEFTSTEIWSTTGRFGMAPMKDERVYWFACINAREKDLFYQHIESNEIANLFKDFPKVVPELIRETQPEHVLHHDIYDIKPLRQFIFDRIVLLGDAAHATTPNMGQGAGQAIEDAIVLGNAFGEFTDVKKALAFYEEKRVARTAKVINLSRQIGVAAQFRSRSLASTRDFLFPFIPSKLLLWRLKFLFDVKLK</sequence>
<evidence type="ECO:0000256" key="2">
    <source>
        <dbReference type="ARBA" id="ARBA00023033"/>
    </source>
</evidence>
<protein>
    <submittedName>
        <fullName evidence="5">Monooxygenase</fullName>
    </submittedName>
</protein>
<accession>A0A544T1E8</accession>
<evidence type="ECO:0000313" key="5">
    <source>
        <dbReference type="EMBL" id="TQR11274.1"/>
    </source>
</evidence>
<keyword evidence="3" id="KW-0472">Membrane</keyword>
<dbReference type="PRINTS" id="PR00420">
    <property type="entry name" value="RNGMNOXGNASE"/>
</dbReference>
<dbReference type="SUPFAM" id="SSF54373">
    <property type="entry name" value="FAD-linked reductases, C-terminal domain"/>
    <property type="match status" value="1"/>
</dbReference>
<feature type="transmembrane region" description="Helical" evidence="3">
    <location>
        <begin position="12"/>
        <end position="32"/>
    </location>
</feature>
<keyword evidence="3" id="KW-0812">Transmembrane</keyword>
<feature type="domain" description="FAD-binding" evidence="4">
    <location>
        <begin position="15"/>
        <end position="348"/>
    </location>
</feature>
<name>A0A544T1E8_9BACI</name>
<keyword evidence="3" id="KW-1133">Transmembrane helix</keyword>
<evidence type="ECO:0000313" key="6">
    <source>
        <dbReference type="Proteomes" id="UP000317316"/>
    </source>
</evidence>
<dbReference type="InterPro" id="IPR002938">
    <property type="entry name" value="FAD-bd"/>
</dbReference>
<proteinExistence type="predicted"/>
<dbReference type="NCBIfam" id="NF005243">
    <property type="entry name" value="PRK06753.1"/>
    <property type="match status" value="1"/>
</dbReference>
<dbReference type="GO" id="GO:0004497">
    <property type="term" value="F:monooxygenase activity"/>
    <property type="evidence" value="ECO:0007669"/>
    <property type="project" value="UniProtKB-KW"/>
</dbReference>
<gene>
    <name evidence="5" type="ORF">FG382_15060</name>
</gene>